<evidence type="ECO:0000313" key="10">
    <source>
        <dbReference type="Proteomes" id="UP000599312"/>
    </source>
</evidence>
<dbReference type="AlphaFoldDB" id="A0A931BIN9"/>
<gene>
    <name evidence="9" type="primary">phnE</name>
    <name evidence="9" type="ORF">I2H38_00775</name>
</gene>
<comment type="subcellular location">
    <subcellularLocation>
        <location evidence="1 7">Cell membrane</location>
        <topology evidence="1 7">Multi-pass membrane protein</topology>
    </subcellularLocation>
</comment>
<dbReference type="InterPro" id="IPR035906">
    <property type="entry name" value="MetI-like_sf"/>
</dbReference>
<dbReference type="PANTHER" id="PTHR30043">
    <property type="entry name" value="PHOSPHONATES TRANSPORT SYSTEM PERMEASE PROTEIN"/>
    <property type="match status" value="1"/>
</dbReference>
<organism evidence="9 10">
    <name type="scientific">Microvirga alba</name>
    <dbReference type="NCBI Taxonomy" id="2791025"/>
    <lineage>
        <taxon>Bacteria</taxon>
        <taxon>Pseudomonadati</taxon>
        <taxon>Pseudomonadota</taxon>
        <taxon>Alphaproteobacteria</taxon>
        <taxon>Hyphomicrobiales</taxon>
        <taxon>Methylobacteriaceae</taxon>
        <taxon>Microvirga</taxon>
    </lineage>
</organism>
<feature type="transmembrane region" description="Helical" evidence="7">
    <location>
        <begin position="213"/>
        <end position="230"/>
    </location>
</feature>
<dbReference type="GO" id="GO:0005886">
    <property type="term" value="C:plasma membrane"/>
    <property type="evidence" value="ECO:0007669"/>
    <property type="project" value="UniProtKB-SubCell"/>
</dbReference>
<keyword evidence="4 7" id="KW-0812">Transmembrane</keyword>
<keyword evidence="10" id="KW-1185">Reference proteome</keyword>
<feature type="domain" description="ABC transmembrane type-1" evidence="8">
    <location>
        <begin position="75"/>
        <end position="258"/>
    </location>
</feature>
<keyword evidence="5 7" id="KW-1133">Transmembrane helix</keyword>
<evidence type="ECO:0000259" key="8">
    <source>
        <dbReference type="PROSITE" id="PS50928"/>
    </source>
</evidence>
<evidence type="ECO:0000256" key="3">
    <source>
        <dbReference type="ARBA" id="ARBA00022475"/>
    </source>
</evidence>
<evidence type="ECO:0000256" key="7">
    <source>
        <dbReference type="RuleBase" id="RU363032"/>
    </source>
</evidence>
<keyword evidence="3" id="KW-1003">Cell membrane</keyword>
<dbReference type="Pfam" id="PF00528">
    <property type="entry name" value="BPD_transp_1"/>
    <property type="match status" value="1"/>
</dbReference>
<evidence type="ECO:0000313" key="9">
    <source>
        <dbReference type="EMBL" id="MBF9231901.1"/>
    </source>
</evidence>
<accession>A0A931BIN9</accession>
<dbReference type="CDD" id="cd06261">
    <property type="entry name" value="TM_PBP2"/>
    <property type="match status" value="1"/>
</dbReference>
<dbReference type="InterPro" id="IPR000515">
    <property type="entry name" value="MetI-like"/>
</dbReference>
<dbReference type="Gene3D" id="1.10.3720.10">
    <property type="entry name" value="MetI-like"/>
    <property type="match status" value="1"/>
</dbReference>
<reference evidence="9" key="1">
    <citation type="submission" date="2020-11" db="EMBL/GenBank/DDBJ databases">
        <authorList>
            <person name="Kim M.K."/>
        </authorList>
    </citation>
    <scope>NUCLEOTIDE SEQUENCE</scope>
    <source>
        <strain evidence="9">BT350</strain>
    </source>
</reference>
<proteinExistence type="inferred from homology"/>
<protein>
    <submittedName>
        <fullName evidence="9">Phosphonate ABC transporter, permease protein PhnE</fullName>
    </submittedName>
</protein>
<dbReference type="Proteomes" id="UP000599312">
    <property type="component" value="Unassembled WGS sequence"/>
</dbReference>
<dbReference type="RefSeq" id="WP_196269895.1">
    <property type="nucleotide sequence ID" value="NZ_JADQDO010000001.1"/>
</dbReference>
<dbReference type="GO" id="GO:0015416">
    <property type="term" value="F:ABC-type phosphonate transporter activity"/>
    <property type="evidence" value="ECO:0007669"/>
    <property type="project" value="InterPro"/>
</dbReference>
<dbReference type="NCBIfam" id="TIGR01097">
    <property type="entry name" value="PhnE"/>
    <property type="match status" value="1"/>
</dbReference>
<sequence length="266" mass="29222">MSKKNYPDIWQRYTPRERLIHWLWIGSAALAAAWSVSALEIEWAFFADAHLQAADLVQRMWPPRWSYLPLVLRPLVETIHIATLGTMISIIFAVPIAFLAARNTTLNGATWLVGRAILVLSRSINTVIWGLVFVAIFGPGPVAGICAVAARSVGFIAKLVAEAIEEVDHGQIEAIEATGAGTLQIYSTAILPQIYPVLIGTTIYRWDINVRESSVLGFVGAGGIGLYLYASINQFLWSQVLVILLAIFVVVILSEAFSAYVRSRIT</sequence>
<dbReference type="InterPro" id="IPR005769">
    <property type="entry name" value="PhnE/PtxC"/>
</dbReference>
<dbReference type="EMBL" id="JADQDO010000001">
    <property type="protein sequence ID" value="MBF9231901.1"/>
    <property type="molecule type" value="Genomic_DNA"/>
</dbReference>
<evidence type="ECO:0000256" key="4">
    <source>
        <dbReference type="ARBA" id="ARBA00022692"/>
    </source>
</evidence>
<comment type="caution">
    <text evidence="9">The sequence shown here is derived from an EMBL/GenBank/DDBJ whole genome shotgun (WGS) entry which is preliminary data.</text>
</comment>
<evidence type="ECO:0000256" key="2">
    <source>
        <dbReference type="ARBA" id="ARBA00022448"/>
    </source>
</evidence>
<name>A0A931BIN9_9HYPH</name>
<feature type="transmembrane region" description="Helical" evidence="7">
    <location>
        <begin position="79"/>
        <end position="100"/>
    </location>
</feature>
<dbReference type="SUPFAM" id="SSF161098">
    <property type="entry name" value="MetI-like"/>
    <property type="match status" value="1"/>
</dbReference>
<dbReference type="PROSITE" id="PS50928">
    <property type="entry name" value="ABC_TM1"/>
    <property type="match status" value="1"/>
</dbReference>
<evidence type="ECO:0000256" key="5">
    <source>
        <dbReference type="ARBA" id="ARBA00022989"/>
    </source>
</evidence>
<comment type="similarity">
    <text evidence="7">Belongs to the binding-protein-dependent transport system permease family.</text>
</comment>
<keyword evidence="6 7" id="KW-0472">Membrane</keyword>
<evidence type="ECO:0000256" key="1">
    <source>
        <dbReference type="ARBA" id="ARBA00004651"/>
    </source>
</evidence>
<keyword evidence="2 7" id="KW-0813">Transport</keyword>
<feature type="transmembrane region" description="Helical" evidence="7">
    <location>
        <begin position="236"/>
        <end position="261"/>
    </location>
</feature>
<feature type="transmembrane region" description="Helical" evidence="7">
    <location>
        <begin position="21"/>
        <end position="39"/>
    </location>
</feature>
<dbReference type="PANTHER" id="PTHR30043:SF1">
    <property type="entry name" value="ABC TRANSPORT SYSTEM PERMEASE PROTEIN P69"/>
    <property type="match status" value="1"/>
</dbReference>
<evidence type="ECO:0000256" key="6">
    <source>
        <dbReference type="ARBA" id="ARBA00023136"/>
    </source>
</evidence>